<dbReference type="SUPFAM" id="SSF55785">
    <property type="entry name" value="PYP-like sensor domain (PAS domain)"/>
    <property type="match status" value="1"/>
</dbReference>
<dbReference type="RefSeq" id="WP_193799365.1">
    <property type="nucleotide sequence ID" value="NZ_JADEWC010000001.1"/>
</dbReference>
<dbReference type="SUPFAM" id="SSF55073">
    <property type="entry name" value="Nucleotide cyclase"/>
    <property type="match status" value="1"/>
</dbReference>
<dbReference type="InterPro" id="IPR011006">
    <property type="entry name" value="CheY-like_superfamily"/>
</dbReference>
<evidence type="ECO:0000259" key="3">
    <source>
        <dbReference type="PROSITE" id="PS50887"/>
    </source>
</evidence>
<dbReference type="PANTHER" id="PTHR45138">
    <property type="entry name" value="REGULATORY COMPONENTS OF SENSORY TRANSDUCTION SYSTEM"/>
    <property type="match status" value="1"/>
</dbReference>
<dbReference type="CDD" id="cd01949">
    <property type="entry name" value="GGDEF"/>
    <property type="match status" value="1"/>
</dbReference>
<dbReference type="Proteomes" id="UP000654604">
    <property type="component" value="Unassembled WGS sequence"/>
</dbReference>
<dbReference type="Gene3D" id="3.30.70.270">
    <property type="match status" value="1"/>
</dbReference>
<dbReference type="Gene3D" id="3.40.50.2300">
    <property type="match status" value="1"/>
</dbReference>
<feature type="domain" description="Response regulatory" evidence="2">
    <location>
        <begin position="8"/>
        <end position="124"/>
    </location>
</feature>
<keyword evidence="5" id="KW-1185">Reference proteome</keyword>
<dbReference type="InterPro" id="IPR050469">
    <property type="entry name" value="Diguanylate_Cyclase"/>
</dbReference>
<dbReference type="PANTHER" id="PTHR45138:SF9">
    <property type="entry name" value="DIGUANYLATE CYCLASE DGCM-RELATED"/>
    <property type="match status" value="1"/>
</dbReference>
<feature type="domain" description="GGDEF" evidence="3">
    <location>
        <begin position="310"/>
        <end position="447"/>
    </location>
</feature>
<dbReference type="InterPro" id="IPR000160">
    <property type="entry name" value="GGDEF_dom"/>
</dbReference>
<dbReference type="SUPFAM" id="SSF52172">
    <property type="entry name" value="CheY-like"/>
    <property type="match status" value="1"/>
</dbReference>
<evidence type="ECO:0000313" key="5">
    <source>
        <dbReference type="Proteomes" id="UP000654604"/>
    </source>
</evidence>
<keyword evidence="1" id="KW-0597">Phosphoprotein</keyword>
<dbReference type="Pfam" id="PF00072">
    <property type="entry name" value="Response_reg"/>
    <property type="match status" value="1"/>
</dbReference>
<dbReference type="PROSITE" id="PS50887">
    <property type="entry name" value="GGDEF"/>
    <property type="match status" value="1"/>
</dbReference>
<accession>A0ABR9UZY7</accession>
<reference evidence="4 5" key="1">
    <citation type="submission" date="2020-10" db="EMBL/GenBank/DDBJ databases">
        <authorList>
            <person name="Castelo-Branco R."/>
            <person name="Eusebio N."/>
            <person name="Adriana R."/>
            <person name="Vieira A."/>
            <person name="Brugerolle De Fraissinette N."/>
            <person name="Rezende De Castro R."/>
            <person name="Schneider M.P."/>
            <person name="Vasconcelos V."/>
            <person name="Leao P.N."/>
        </authorList>
    </citation>
    <scope>NUCLEOTIDE SEQUENCE [LARGE SCALE GENOMIC DNA]</scope>
    <source>
        <strain evidence="4 5">LEGE 03274</strain>
    </source>
</reference>
<dbReference type="InterPro" id="IPR035965">
    <property type="entry name" value="PAS-like_dom_sf"/>
</dbReference>
<dbReference type="CDD" id="cd19920">
    <property type="entry name" value="REC_PA4781-like"/>
    <property type="match status" value="1"/>
</dbReference>
<dbReference type="InterPro" id="IPR043128">
    <property type="entry name" value="Rev_trsase/Diguanyl_cyclase"/>
</dbReference>
<organism evidence="4 5">
    <name type="scientific">Cyanobacterium stanieri LEGE 03274</name>
    <dbReference type="NCBI Taxonomy" id="1828756"/>
    <lineage>
        <taxon>Bacteria</taxon>
        <taxon>Bacillati</taxon>
        <taxon>Cyanobacteriota</taxon>
        <taxon>Cyanophyceae</taxon>
        <taxon>Oscillatoriophycideae</taxon>
        <taxon>Chroococcales</taxon>
        <taxon>Geminocystaceae</taxon>
        <taxon>Cyanobacterium</taxon>
    </lineage>
</organism>
<dbReference type="SMART" id="SM00267">
    <property type="entry name" value="GGDEF"/>
    <property type="match status" value="1"/>
</dbReference>
<dbReference type="PROSITE" id="PS50110">
    <property type="entry name" value="RESPONSE_REGULATORY"/>
    <property type="match status" value="1"/>
</dbReference>
<name>A0ABR9UZY7_9CHRO</name>
<evidence type="ECO:0000313" key="4">
    <source>
        <dbReference type="EMBL" id="MBE9221167.1"/>
    </source>
</evidence>
<dbReference type="Pfam" id="PF00990">
    <property type="entry name" value="GGDEF"/>
    <property type="match status" value="1"/>
</dbReference>
<gene>
    <name evidence="4" type="ORF">IQ215_00505</name>
</gene>
<protein>
    <submittedName>
        <fullName evidence="4">Diguanylate cyclase</fullName>
    </submittedName>
</protein>
<sequence>MSENSQYSLLIVDDIAENIKVLANILSSSNYNVRKALSGKVALRSINSNPPDLILLDIKMPEMDGYQVCEAIKKDPFTQHIPVIFISALNEVFDKVKAFQVGGADYITKPFQIEEVVARIENQLTIQKQKKLLEKEIHKRQEAEEILYQSRALLASILNTSLDGVAALQAVRKPLSTEIDDFRCLVVNPVFAKMINAHESNLVGKLVGKRLINKIDSSLFNKLKNLVENGGFISEDIYLKTGERSRWYHFIANKLGDGFSLMVRDITNRKKMELKLEFLANSDGLTGVANRRLFDKTIESEWKRHQRQEHNLSLIMLDVDFFKAYNDGYGHLQGDECLRQIARCLGATVKRAGELVSRFGGEEFIIILPHTSSQDAIALGELIQKNIKHLALKHEYSDVSDQVTLSIGIATTIPSQDHLWSNLIELVDQALYLAKKNGRNCIIAKELN</sequence>
<proteinExistence type="predicted"/>
<dbReference type="InterPro" id="IPR001789">
    <property type="entry name" value="Sig_transdc_resp-reg_receiver"/>
</dbReference>
<comment type="caution">
    <text evidence="4">The sequence shown here is derived from an EMBL/GenBank/DDBJ whole genome shotgun (WGS) entry which is preliminary data.</text>
</comment>
<dbReference type="NCBIfam" id="TIGR00254">
    <property type="entry name" value="GGDEF"/>
    <property type="match status" value="1"/>
</dbReference>
<dbReference type="SMART" id="SM00448">
    <property type="entry name" value="REC"/>
    <property type="match status" value="1"/>
</dbReference>
<evidence type="ECO:0000256" key="1">
    <source>
        <dbReference type="PROSITE-ProRule" id="PRU00169"/>
    </source>
</evidence>
<dbReference type="InterPro" id="IPR029787">
    <property type="entry name" value="Nucleotide_cyclase"/>
</dbReference>
<dbReference type="EMBL" id="JADEWC010000001">
    <property type="protein sequence ID" value="MBE9221167.1"/>
    <property type="molecule type" value="Genomic_DNA"/>
</dbReference>
<feature type="modified residue" description="4-aspartylphosphate" evidence="1">
    <location>
        <position position="57"/>
    </location>
</feature>
<dbReference type="Gene3D" id="3.30.450.20">
    <property type="entry name" value="PAS domain"/>
    <property type="match status" value="1"/>
</dbReference>
<evidence type="ECO:0000259" key="2">
    <source>
        <dbReference type="PROSITE" id="PS50110"/>
    </source>
</evidence>